<reference evidence="2 3" key="1">
    <citation type="submission" date="2023-03" db="EMBL/GenBank/DDBJ databases">
        <title>Description of Hydrogenimonas sp. ISO32.</title>
        <authorList>
            <person name="Mino S."/>
            <person name="Fukazawa S."/>
            <person name="Sawabe T."/>
        </authorList>
    </citation>
    <scope>NUCLEOTIDE SEQUENCE [LARGE SCALE GENOMIC DNA]</scope>
    <source>
        <strain evidence="2 3">ISO32</strain>
    </source>
</reference>
<protein>
    <submittedName>
        <fullName evidence="2">Competence damage-inducible protein A</fullName>
    </submittedName>
</protein>
<sequence length="361" mass="39637">MKNRLVIIGKNLYLNSPFMEYIERELGHLGFLEQIIKLPETSSETVSLLQKQIQMDGNLVIVANKSAFTPISKLLATMIDDTLILKENLLIPSKSDIYDDNSFLVHHNGCTINIALAEPGHTLPMFLIEHSEKEGMLHLFKMDEESAGVLLEPLAKTHEIEISFTTLTPGWIQVECISKKYGQLDNFLKSVKQLLGPKVVESTNIFAYLIHKLSHAGKTVTFAESCTGGLIAAQLTSEPGSSTIFGGSLVTYSNRLKAGWLGVEKEVLEKFGAVSEACVKQMLTGAKEIAQADYALAVSGIAGPGGGTPQKPVGTVFIGAKSDTQTIVEELHFDGDRNYIQKQSMLYAYKLLFHVAEEDLF</sequence>
<dbReference type="InterPro" id="IPR036653">
    <property type="entry name" value="CinA-like_C"/>
</dbReference>
<dbReference type="RefSeq" id="WP_286336732.1">
    <property type="nucleotide sequence ID" value="NZ_AP027370.1"/>
</dbReference>
<name>A0ABN6WX32_9BACT</name>
<proteinExistence type="predicted"/>
<keyword evidence="3" id="KW-1185">Reference proteome</keyword>
<evidence type="ECO:0000313" key="2">
    <source>
        <dbReference type="EMBL" id="BDY13789.1"/>
    </source>
</evidence>
<dbReference type="SUPFAM" id="SSF142433">
    <property type="entry name" value="CinA-like"/>
    <property type="match status" value="1"/>
</dbReference>
<dbReference type="NCBIfam" id="TIGR00199">
    <property type="entry name" value="PncC_domain"/>
    <property type="match status" value="1"/>
</dbReference>
<evidence type="ECO:0000313" key="3">
    <source>
        <dbReference type="Proteomes" id="UP001321445"/>
    </source>
</evidence>
<dbReference type="InterPro" id="IPR008136">
    <property type="entry name" value="CinA_C"/>
</dbReference>
<accession>A0ABN6WX32</accession>
<evidence type="ECO:0000259" key="1">
    <source>
        <dbReference type="Pfam" id="PF02464"/>
    </source>
</evidence>
<gene>
    <name evidence="2" type="ORF">HCR_21010</name>
</gene>
<dbReference type="EMBL" id="AP027370">
    <property type="protein sequence ID" value="BDY13789.1"/>
    <property type="molecule type" value="Genomic_DNA"/>
</dbReference>
<dbReference type="Gene3D" id="3.90.950.20">
    <property type="entry name" value="CinA-like"/>
    <property type="match status" value="1"/>
</dbReference>
<feature type="domain" description="CinA C-terminal" evidence="1">
    <location>
        <begin position="208"/>
        <end position="354"/>
    </location>
</feature>
<organism evidence="2 3">
    <name type="scientific">Hydrogenimonas cancrithermarum</name>
    <dbReference type="NCBI Taxonomy" id="2993563"/>
    <lineage>
        <taxon>Bacteria</taxon>
        <taxon>Pseudomonadati</taxon>
        <taxon>Campylobacterota</taxon>
        <taxon>Epsilonproteobacteria</taxon>
        <taxon>Campylobacterales</taxon>
        <taxon>Hydrogenimonadaceae</taxon>
        <taxon>Hydrogenimonas</taxon>
    </lineage>
</organism>
<dbReference type="Pfam" id="PF02464">
    <property type="entry name" value="CinA"/>
    <property type="match status" value="1"/>
</dbReference>
<dbReference type="Proteomes" id="UP001321445">
    <property type="component" value="Chromosome"/>
</dbReference>